<dbReference type="BioCyc" id="MHAE859194:G1GR7-1281-MONOMER"/>
<feature type="region of interest" description="Disordered" evidence="1">
    <location>
        <begin position="21"/>
        <end position="57"/>
    </location>
</feature>
<gene>
    <name evidence="2" type="ordered locus">MHF_1290</name>
</gene>
<accession>F6FFV8</accession>
<dbReference type="EMBL" id="CP002808">
    <property type="protein sequence ID" value="AEG73526.1"/>
    <property type="molecule type" value="Genomic_DNA"/>
</dbReference>
<dbReference type="Proteomes" id="UP000007952">
    <property type="component" value="Chromosome"/>
</dbReference>
<feature type="compositionally biased region" description="Basic and acidic residues" evidence="1">
    <location>
        <begin position="33"/>
        <end position="53"/>
    </location>
</feature>
<dbReference type="HOGENOM" id="CLU_1516269_0_0_14"/>
<dbReference type="AlphaFoldDB" id="F6FFV8"/>
<proteinExistence type="predicted"/>
<dbReference type="STRING" id="859194.MHF_1290"/>
<evidence type="ECO:0000313" key="2">
    <source>
        <dbReference type="EMBL" id="AEG73526.1"/>
    </source>
</evidence>
<name>F6FFV8_MYCHI</name>
<dbReference type="KEGG" id="mhf:MHF_1290"/>
<evidence type="ECO:0000256" key="1">
    <source>
        <dbReference type="SAM" id="MobiDB-lite"/>
    </source>
</evidence>
<protein>
    <submittedName>
        <fullName evidence="2">Uncharacterized protein</fullName>
    </submittedName>
</protein>
<reference key="2">
    <citation type="submission" date="2011-05" db="EMBL/GenBank/DDBJ databases">
        <title>The Genome of Mycoplasma haemofelis Strain Ohio2, a pathogenic hemoplasma of the cat.</title>
        <authorList>
            <person name="Santos A.P."/>
            <person name="Guimaraes A.M.S."/>
            <person name="SanMiguel P.J."/>
            <person name="Martin S.W."/>
            <person name="Messick J.B."/>
        </authorList>
    </citation>
    <scope>NUCLEOTIDE SEQUENCE</scope>
    <source>
        <strain>Ohio2</strain>
    </source>
</reference>
<evidence type="ECO:0000313" key="3">
    <source>
        <dbReference type="Proteomes" id="UP000007952"/>
    </source>
</evidence>
<reference evidence="2 3" key="1">
    <citation type="journal article" date="2011" name="J. Bacteriol.">
        <title>Complete genome sequences of two hemotropic Mycoplasmas, Mycoplasma haemofelis strain Ohio2 and Mycoplasma suis strain Illinois.</title>
        <authorList>
            <person name="Messick J.B."/>
            <person name="Santos A.P."/>
            <person name="Guimaraes A.M."/>
        </authorList>
    </citation>
    <scope>NUCLEOTIDE SEQUENCE [LARGE SCALE GENOMIC DNA]</scope>
    <source>
        <strain evidence="2 3">Ohio2</strain>
    </source>
</reference>
<sequence>MNPKILLGGASLVGGGGLVSAGVIHSGQSSSETKAKTALKQEESPSKEADKPVVSKLPSTEGYTCHIVEVDKQTPTKVVEEKSDQVGFLDKLGSEDNTFKQDVKDACTGSNSKTAHIPSGSQKRYVYVYKDGSSQKWIYTADLQKTDWLEKYRR</sequence>
<organism evidence="2 3">
    <name type="scientific">Mycoplasma haemofelis (strain Ohio2)</name>
    <dbReference type="NCBI Taxonomy" id="859194"/>
    <lineage>
        <taxon>Bacteria</taxon>
        <taxon>Bacillati</taxon>
        <taxon>Mycoplasmatota</taxon>
        <taxon>Mollicutes</taxon>
        <taxon>Mycoplasmataceae</taxon>
        <taxon>Mycoplasma</taxon>
    </lineage>
</organism>